<evidence type="ECO:0000259" key="1">
    <source>
        <dbReference type="PROSITE" id="PS51053"/>
    </source>
</evidence>
<protein>
    <submittedName>
        <fullName evidence="2">Cell division cycle associated 4</fullName>
    </submittedName>
</protein>
<dbReference type="GO" id="GO:0051301">
    <property type="term" value="P:cell division"/>
    <property type="evidence" value="ECO:0007669"/>
    <property type="project" value="UniProtKB-KW"/>
</dbReference>
<dbReference type="Pfam" id="PF06031">
    <property type="entry name" value="SERTA"/>
    <property type="match status" value="1"/>
</dbReference>
<accession>A0A7J8JRF3</accession>
<keyword evidence="2" id="KW-0132">Cell division</keyword>
<dbReference type="InParanoid" id="A0A7J8JRF3"/>
<keyword evidence="3" id="KW-1185">Reference proteome</keyword>
<gene>
    <name evidence="2" type="ORF">HJG59_002532</name>
</gene>
<feature type="domain" description="SERTA" evidence="1">
    <location>
        <begin position="28"/>
        <end position="75"/>
    </location>
</feature>
<dbReference type="PANTHER" id="PTHR16277:SF6">
    <property type="entry name" value="CELL DIVISION CYCLE-ASSOCIATED PROTEIN 4"/>
    <property type="match status" value="1"/>
</dbReference>
<dbReference type="InterPro" id="IPR009263">
    <property type="entry name" value="SERTA_dom"/>
</dbReference>
<dbReference type="GO" id="GO:0005634">
    <property type="term" value="C:nucleus"/>
    <property type="evidence" value="ECO:0007669"/>
    <property type="project" value="TreeGrafter"/>
</dbReference>
<dbReference type="FunCoup" id="A0A7J8JRF3">
    <property type="interactions" value="1873"/>
</dbReference>
<keyword evidence="2" id="KW-0131">Cell cycle</keyword>
<dbReference type="PROSITE" id="PS51053">
    <property type="entry name" value="SERTA"/>
    <property type="match status" value="1"/>
</dbReference>
<proteinExistence type="predicted"/>
<dbReference type="EMBL" id="JACASF010000001">
    <property type="protein sequence ID" value="KAF6499417.1"/>
    <property type="molecule type" value="Genomic_DNA"/>
</dbReference>
<name>A0A7J8JRF3_MOLMO</name>
<reference evidence="2 3" key="1">
    <citation type="journal article" date="2020" name="Nature">
        <title>Six reference-quality genomes reveal evolution of bat adaptations.</title>
        <authorList>
            <person name="Jebb D."/>
            <person name="Huang Z."/>
            <person name="Pippel M."/>
            <person name="Hughes G.M."/>
            <person name="Lavrichenko K."/>
            <person name="Devanna P."/>
            <person name="Winkler S."/>
            <person name="Jermiin L.S."/>
            <person name="Skirmuntt E.C."/>
            <person name="Katzourakis A."/>
            <person name="Burkitt-Gray L."/>
            <person name="Ray D.A."/>
            <person name="Sullivan K.A.M."/>
            <person name="Roscito J.G."/>
            <person name="Kirilenko B.M."/>
            <person name="Davalos L.M."/>
            <person name="Corthals A.P."/>
            <person name="Power M.L."/>
            <person name="Jones G."/>
            <person name="Ransome R.D."/>
            <person name="Dechmann D.K.N."/>
            <person name="Locatelli A.G."/>
            <person name="Puechmaille S.J."/>
            <person name="Fedrigo O."/>
            <person name="Jarvis E.D."/>
            <person name="Hiller M."/>
            <person name="Vernes S.C."/>
            <person name="Myers E.W."/>
            <person name="Teeling E.C."/>
        </authorList>
    </citation>
    <scope>NUCLEOTIDE SEQUENCE [LARGE SCALE GENOMIC DNA]</scope>
    <source>
        <strain evidence="2">MMolMol1</strain>
        <tissue evidence="2">Muscle</tissue>
    </source>
</reference>
<sequence length="239" mass="25617">MFARGLKRKCSDGEEIAVAEGALATPSYSLQRQSLLDMSLVKLQLCHMLVEPNLCRSVLIANTVRQIQEEMTQDGTWRVPVPQTAGRGPLDRLVSTDILCRAAWEQQGEHPALDSASGPAPDLLSELSMAPCAQAPSGVQSCVWGAHSPRENKGSFQKSLDQIFETLESKAPSSVEGLFADVDSPYYDLDAVLTGMVRGKSVSSDGFEALASAGAPSPSSSCKRDLGELDHVVEILVET</sequence>
<evidence type="ECO:0000313" key="3">
    <source>
        <dbReference type="Proteomes" id="UP000550707"/>
    </source>
</evidence>
<dbReference type="AlphaFoldDB" id="A0A7J8JRF3"/>
<evidence type="ECO:0000313" key="2">
    <source>
        <dbReference type="EMBL" id="KAF6499417.1"/>
    </source>
</evidence>
<dbReference type="InterPro" id="IPR052262">
    <property type="entry name" value="E2F-SERTA_domain_protein"/>
</dbReference>
<comment type="caution">
    <text evidence="2">The sequence shown here is derived from an EMBL/GenBank/DDBJ whole genome shotgun (WGS) entry which is preliminary data.</text>
</comment>
<organism evidence="2 3">
    <name type="scientific">Molossus molossus</name>
    <name type="common">Pallas' mastiff bat</name>
    <name type="synonym">Vespertilio molossus</name>
    <dbReference type="NCBI Taxonomy" id="27622"/>
    <lineage>
        <taxon>Eukaryota</taxon>
        <taxon>Metazoa</taxon>
        <taxon>Chordata</taxon>
        <taxon>Craniata</taxon>
        <taxon>Vertebrata</taxon>
        <taxon>Euteleostomi</taxon>
        <taxon>Mammalia</taxon>
        <taxon>Eutheria</taxon>
        <taxon>Laurasiatheria</taxon>
        <taxon>Chiroptera</taxon>
        <taxon>Yangochiroptera</taxon>
        <taxon>Molossidae</taxon>
        <taxon>Molossus</taxon>
    </lineage>
</organism>
<dbReference type="PANTHER" id="PTHR16277">
    <property type="entry name" value="CELL DIVISION CYCLE ASSOCIATED PROTEIN 4/SERTA DOMAIN-CONTAINING PROTEIN 2"/>
    <property type="match status" value="1"/>
</dbReference>
<dbReference type="Proteomes" id="UP000550707">
    <property type="component" value="Unassembled WGS sequence"/>
</dbReference>